<organism evidence="4 5">
    <name type="scientific">Luteococcus japonicus</name>
    <dbReference type="NCBI Taxonomy" id="33984"/>
    <lineage>
        <taxon>Bacteria</taxon>
        <taxon>Bacillati</taxon>
        <taxon>Actinomycetota</taxon>
        <taxon>Actinomycetes</taxon>
        <taxon>Propionibacteriales</taxon>
        <taxon>Propionibacteriaceae</taxon>
        <taxon>Luteococcus</taxon>
    </lineage>
</organism>
<dbReference type="Pfam" id="PF00496">
    <property type="entry name" value="SBP_bac_5"/>
    <property type="match status" value="1"/>
</dbReference>
<evidence type="ECO:0000313" key="4">
    <source>
        <dbReference type="EMBL" id="ROR52972.1"/>
    </source>
</evidence>
<dbReference type="Gene3D" id="3.40.190.10">
    <property type="entry name" value="Periplasmic binding protein-like II"/>
    <property type="match status" value="1"/>
</dbReference>
<evidence type="ECO:0000256" key="1">
    <source>
        <dbReference type="ARBA" id="ARBA00022729"/>
    </source>
</evidence>
<keyword evidence="1 2" id="KW-0732">Signal</keyword>
<dbReference type="Gene3D" id="3.10.105.10">
    <property type="entry name" value="Dipeptide-binding Protein, Domain 3"/>
    <property type="match status" value="1"/>
</dbReference>
<dbReference type="InterPro" id="IPR030678">
    <property type="entry name" value="Peptide/Ni-bd"/>
</dbReference>
<dbReference type="InterPro" id="IPR000914">
    <property type="entry name" value="SBP_5_dom"/>
</dbReference>
<dbReference type="GO" id="GO:0043190">
    <property type="term" value="C:ATP-binding cassette (ABC) transporter complex"/>
    <property type="evidence" value="ECO:0007669"/>
    <property type="project" value="InterPro"/>
</dbReference>
<dbReference type="SUPFAM" id="SSF53850">
    <property type="entry name" value="Periplasmic binding protein-like II"/>
    <property type="match status" value="1"/>
</dbReference>
<dbReference type="CDD" id="cd08494">
    <property type="entry name" value="PBP2_NikA_DppA_OppA_like_6"/>
    <property type="match status" value="1"/>
</dbReference>
<evidence type="ECO:0000256" key="2">
    <source>
        <dbReference type="SAM" id="SignalP"/>
    </source>
</evidence>
<dbReference type="InterPro" id="IPR039424">
    <property type="entry name" value="SBP_5"/>
</dbReference>
<dbReference type="GO" id="GO:0015833">
    <property type="term" value="P:peptide transport"/>
    <property type="evidence" value="ECO:0007669"/>
    <property type="project" value="TreeGrafter"/>
</dbReference>
<dbReference type="PANTHER" id="PTHR30290">
    <property type="entry name" value="PERIPLASMIC BINDING COMPONENT OF ABC TRANSPORTER"/>
    <property type="match status" value="1"/>
</dbReference>
<dbReference type="PIRSF" id="PIRSF002741">
    <property type="entry name" value="MppA"/>
    <property type="match status" value="1"/>
</dbReference>
<proteinExistence type="predicted"/>
<protein>
    <submittedName>
        <fullName evidence="4">Peptide/nickel transport system substrate-binding protein</fullName>
    </submittedName>
</protein>
<sequence length="509" mass="54624">MGPVRIRRRSALAGGIALVLAGTAGCTSKPSGENTEQARNLVIGATAQPQSMDPTTQSGAAIPQALLYNLYETLVKIDGEGKLKPLLAKAWTVSPDRLTYTFTLQPGAKFSTGEPVTAQAVVDNINRIKSGKKILALLAKQMSVVADAAATDDQTVTVKLSRPSQSWLYNMASAAGVIADPNSFDTLASKPVGSGPFSFGEWKQGESVSLDRNQEYWGTAARFDKATFRYFADANSMSSAMLSGELDVISDLTAPEALDQFSDTSKYTIVEGTSNGEVLLGMNQGKGGNPALKNLKVRQAINHAIDCQALLNAVWGGKGTLIGSMVPPTDPWYEDLSKTYDYDPAKAKQLLAEAKVSGLKLRLRVPTLPYGPSAAQFIASQLKAVGITVSVEELDWARWLKEVHGDGNYDMTIVNHVEPRDIVQFADPSYYWHYDNPAFAKLIAQADAADNTQYVNLMKQAARTIATDAAAGFLWLFPHIAVAKADITGMVANATNSSFDVTMLASRNG</sequence>
<dbReference type="PROSITE" id="PS51257">
    <property type="entry name" value="PROKAR_LIPOPROTEIN"/>
    <property type="match status" value="1"/>
</dbReference>
<feature type="signal peptide" evidence="2">
    <location>
        <begin position="1"/>
        <end position="24"/>
    </location>
</feature>
<evidence type="ECO:0000313" key="5">
    <source>
        <dbReference type="Proteomes" id="UP000275749"/>
    </source>
</evidence>
<dbReference type="EMBL" id="RKHG01000001">
    <property type="protein sequence ID" value="ROR52972.1"/>
    <property type="molecule type" value="Genomic_DNA"/>
</dbReference>
<dbReference type="GO" id="GO:1904680">
    <property type="term" value="F:peptide transmembrane transporter activity"/>
    <property type="evidence" value="ECO:0007669"/>
    <property type="project" value="TreeGrafter"/>
</dbReference>
<feature type="domain" description="Solute-binding protein family 5" evidence="3">
    <location>
        <begin position="82"/>
        <end position="416"/>
    </location>
</feature>
<gene>
    <name evidence="4" type="ORF">EDD41_0092</name>
</gene>
<dbReference type="AlphaFoldDB" id="A0A3N1ZS94"/>
<name>A0A3N1ZS94_9ACTN</name>
<accession>A0A3N1ZS94</accession>
<dbReference type="RefSeq" id="WP_123574619.1">
    <property type="nucleotide sequence ID" value="NZ_RKHG01000001.1"/>
</dbReference>
<dbReference type="Proteomes" id="UP000275749">
    <property type="component" value="Unassembled WGS sequence"/>
</dbReference>
<comment type="caution">
    <text evidence="4">The sequence shown here is derived from an EMBL/GenBank/DDBJ whole genome shotgun (WGS) entry which is preliminary data.</text>
</comment>
<feature type="chain" id="PRO_5038423993" evidence="2">
    <location>
        <begin position="25"/>
        <end position="509"/>
    </location>
</feature>
<dbReference type="GO" id="GO:0042597">
    <property type="term" value="C:periplasmic space"/>
    <property type="evidence" value="ECO:0007669"/>
    <property type="project" value="UniProtKB-ARBA"/>
</dbReference>
<dbReference type="PANTHER" id="PTHR30290:SF38">
    <property type="entry name" value="D,D-DIPEPTIDE-BINDING PERIPLASMIC PROTEIN DDPA-RELATED"/>
    <property type="match status" value="1"/>
</dbReference>
<evidence type="ECO:0000259" key="3">
    <source>
        <dbReference type="Pfam" id="PF00496"/>
    </source>
</evidence>
<reference evidence="4 5" key="1">
    <citation type="submission" date="2018-11" db="EMBL/GenBank/DDBJ databases">
        <title>Sequencing the genomes of 1000 actinobacteria strains.</title>
        <authorList>
            <person name="Klenk H.-P."/>
        </authorList>
    </citation>
    <scope>NUCLEOTIDE SEQUENCE [LARGE SCALE GENOMIC DNA]</scope>
    <source>
        <strain evidence="4 5">DSM 10546</strain>
    </source>
</reference>